<evidence type="ECO:0000313" key="2">
    <source>
        <dbReference type="Proteomes" id="UP001143856"/>
    </source>
</evidence>
<dbReference type="EMBL" id="JAPDGR010000564">
    <property type="protein sequence ID" value="KAJ2989127.1"/>
    <property type="molecule type" value="Genomic_DNA"/>
</dbReference>
<protein>
    <submittedName>
        <fullName evidence="1">Uncharacterized protein</fullName>
    </submittedName>
</protein>
<evidence type="ECO:0000313" key="1">
    <source>
        <dbReference type="EMBL" id="KAJ2989127.1"/>
    </source>
</evidence>
<dbReference type="Proteomes" id="UP001143856">
    <property type="component" value="Unassembled WGS sequence"/>
</dbReference>
<reference evidence="1" key="1">
    <citation type="submission" date="2022-10" db="EMBL/GenBank/DDBJ databases">
        <title>Genome Sequence of Xylaria curta.</title>
        <authorList>
            <person name="Buettner E."/>
        </authorList>
    </citation>
    <scope>NUCLEOTIDE SEQUENCE</scope>
    <source>
        <strain evidence="1">Babe10</strain>
    </source>
</reference>
<comment type="caution">
    <text evidence="1">The sequence shown here is derived from an EMBL/GenBank/DDBJ whole genome shotgun (WGS) entry which is preliminary data.</text>
</comment>
<keyword evidence="2" id="KW-1185">Reference proteome</keyword>
<proteinExistence type="predicted"/>
<accession>A0ACC1PCT5</accession>
<name>A0ACC1PCT5_9PEZI</name>
<organism evidence="1 2">
    <name type="scientific">Xylaria curta</name>
    <dbReference type="NCBI Taxonomy" id="42375"/>
    <lineage>
        <taxon>Eukaryota</taxon>
        <taxon>Fungi</taxon>
        <taxon>Dikarya</taxon>
        <taxon>Ascomycota</taxon>
        <taxon>Pezizomycotina</taxon>
        <taxon>Sordariomycetes</taxon>
        <taxon>Xylariomycetidae</taxon>
        <taxon>Xylariales</taxon>
        <taxon>Xylariaceae</taxon>
        <taxon>Xylaria</taxon>
    </lineage>
</organism>
<gene>
    <name evidence="1" type="ORF">NUW58_g3627</name>
</gene>
<sequence>MASTGPNMSQSLIDRETVLKEKYIELLEKRVAQLEALINPTQEPPGEPKTLGQPGGGTKSLENVNPVNADIGPTNRYRNVVRKWDNATGSYRDNVLSEDAHQKTPSKDVAYTFRRVYDVETGEKGAYSEVDIEGDGLITLLKSKLDKYPGVNFDGDIVHYWDELQKLVEVNPEQQDSKDLTHLLQRVQSSEELSHYFKNRESNRNAKVTTYETLWTEFAPNMLVVTKPFMNTEQILRVSSTPIPYTRGPRSRAIMLAWCWDWDGKKMVKAYYELKFDRFRGTKPVNELPSYPLQYHQNETKLRAKILGRAERFIMATVLVRRGAGQMFKYNANAYRNRNRVIAEPESDDEEANLPAGHPVKQDAQNPKVTPIKGEIISDAQSFLQYGNGPHPLGEWNSLWVEDAPSDFDESLKKPDSVLNMSDQNILMLPPRILGYATREKMWAQFSVDSAEEPAGKNPENFEKNLQLDQTYKDLIEALVESHQVNQATATKQVKDFVDDKGRGLVLLLHGPPGVGKTLTAETIAEKTGKPLFIVSVAEIGLNASQAERNLEKLFMLATKWEAILLIDEADVFLETRGATSSASRNALVSVLLRVLEYYRGIVILTTNRIKSIDVAVISRIHLAIQYKDLKSAQTQKIFKYFLDQLEPSMVKDREKIDSHISLVGRNIGLNGRQIRNVVSGALAKSRDDCAKERGMEGCHLKT</sequence>